<proteinExistence type="predicted"/>
<dbReference type="KEGG" id="bbat:Bdt_1331"/>
<reference evidence="1 2" key="1">
    <citation type="journal article" date="2012" name="BMC Genomics">
        <title>Genome analysis of a simultaneously predatory and prey-independent, novel Bdellovibrio bacteriovorus from the River Tiber, supports in silico predictions of both ancient and recent lateral gene transfer from diverse bacteria.</title>
        <authorList>
            <person name="Hobley L."/>
            <person name="Lerner T.R."/>
            <person name="Williams L.E."/>
            <person name="Lambert C."/>
            <person name="Till R."/>
            <person name="Milner D.S."/>
            <person name="Basford S.M."/>
            <person name="Capeness M.J."/>
            <person name="Fenton A.K."/>
            <person name="Atterbury R.J."/>
            <person name="Harris M.A."/>
            <person name="Sockett R.E."/>
        </authorList>
    </citation>
    <scope>NUCLEOTIDE SEQUENCE [LARGE SCALE GENOMIC DNA]</scope>
    <source>
        <strain evidence="1 2">Tiberius</strain>
    </source>
</reference>
<dbReference type="PATRIC" id="fig|1069642.3.peg.1313"/>
<dbReference type="HOGENOM" id="CLU_1445389_0_0_7"/>
<gene>
    <name evidence="1" type="ORF">Bdt_1331</name>
</gene>
<dbReference type="Proteomes" id="UP000010074">
    <property type="component" value="Chromosome"/>
</dbReference>
<dbReference type="EMBL" id="CP002930">
    <property type="protein sequence ID" value="AFY01029.1"/>
    <property type="molecule type" value="Genomic_DNA"/>
</dbReference>
<protein>
    <recommendedName>
        <fullName evidence="3">Cytochrome c domain-containing protein</fullName>
    </recommendedName>
</protein>
<dbReference type="AlphaFoldDB" id="K7Z950"/>
<evidence type="ECO:0008006" key="3">
    <source>
        <dbReference type="Google" id="ProtNLM"/>
    </source>
</evidence>
<evidence type="ECO:0000313" key="2">
    <source>
        <dbReference type="Proteomes" id="UP000010074"/>
    </source>
</evidence>
<evidence type="ECO:0000313" key="1">
    <source>
        <dbReference type="EMBL" id="AFY01029.1"/>
    </source>
</evidence>
<accession>K7Z950</accession>
<organism evidence="1 2">
    <name type="scientific">Bdellovibrio bacteriovorus str. Tiberius</name>
    <dbReference type="NCBI Taxonomy" id="1069642"/>
    <lineage>
        <taxon>Bacteria</taxon>
        <taxon>Pseudomonadati</taxon>
        <taxon>Bdellovibrionota</taxon>
        <taxon>Bdellovibrionia</taxon>
        <taxon>Bdellovibrionales</taxon>
        <taxon>Pseudobdellovibrionaceae</taxon>
        <taxon>Bdellovibrio</taxon>
    </lineage>
</organism>
<name>K7Z950_BDEBC</name>
<sequence length="157" mass="17780">MSAQPAAGNRSPRVFILNEKLYMSVVSEGRGRDYLELSYQTTATTSVKAEIEFPIMQSISKSKPYSGVRFGNGTNCSSCHRAEKQIGTIEGAPMFESWAYQPDKETLVDLQQFENELKICNFSKEPERCEIIRAVLGHGEVQSQDFPKSMYFNFSVW</sequence>